<protein>
    <submittedName>
        <fullName evidence="1">DGQHR domain-containing protein</fullName>
    </submittedName>
</protein>
<dbReference type="RefSeq" id="WP_198127572.1">
    <property type="nucleotide sequence ID" value="NZ_JAECZC010000071.1"/>
</dbReference>
<sequence length="532" mass="60092">MRDSTSDPTADIAREYLERETKDKQVLALLLEKFLQRKDQILVQKTEMGGTEAYVGSVTLEWFAGRVHFASGLPLLQKKYNPETDNVEIDADSIDEIQQRPLDWSRQAPLVQYLAARTNHKFPPVLVVINQPWVDNLKAAEWDSEGCAKKSTTDFTPLDADGKVGLLNVSEEDVTIYVLDGQHRLMGVQGLIELIKTRKLQRYKKDKTADESFITVDDLIEQYQIDLNYLQNLPKEKIGIEFICAVAAGETRTQARRRVRSIFVHVNLMAAPLTKGQLAQLNEDDGFSIVARKIAVTHPLLEQRQGRNPRINWNSATVAANSTVLTTLQALHDMSERYLGQKFPHWKPLEKGLIPMRPEDEELEQGIKEFKQLFDGLASLPSYKLLEEEDTPPLRRFSFEKEGGEGNMLFRPVGQVAVAQALGILVFKKGFSLGDIVKKLRKFDQQGGFSGMEYPQSLWYGVLYDPNKKRVQVAGRDLAAKLLIYILGGIQDQMERAEIRKALANARTVENKTIGFDGNFVEPKVVGLPLIL</sequence>
<gene>
    <name evidence="1" type="ORF">I8748_27055</name>
</gene>
<dbReference type="EMBL" id="JAECZC010000071">
    <property type="protein sequence ID" value="MBH8565785.1"/>
    <property type="molecule type" value="Genomic_DNA"/>
</dbReference>
<accession>A0A8J7HWV9</accession>
<reference evidence="1 2" key="1">
    <citation type="journal article" date="2021" name="Int. J. Syst. Evol. Microbiol.">
        <title>Amazonocrinis nigriterrae gen. nov., sp. nov., Atlanticothrix silvestris gen. nov., sp. nov. and Dendronalium phyllosphericum gen. nov., sp. nov., nostocacean cyanobacteria from Brazilian environments.</title>
        <authorList>
            <person name="Alvarenga D.O."/>
            <person name="Andreote A.P.D."/>
            <person name="Branco L.H.Z."/>
            <person name="Delbaje E."/>
            <person name="Cruz R.B."/>
            <person name="Varani A.M."/>
            <person name="Fiore M.F."/>
        </authorList>
    </citation>
    <scope>NUCLEOTIDE SEQUENCE [LARGE SCALE GENOMIC DNA]</scope>
    <source>
        <strain evidence="1 2">CENA67</strain>
    </source>
</reference>
<evidence type="ECO:0000313" key="2">
    <source>
        <dbReference type="Proteomes" id="UP000632766"/>
    </source>
</evidence>
<dbReference type="Proteomes" id="UP000632766">
    <property type="component" value="Unassembled WGS sequence"/>
</dbReference>
<dbReference type="AlphaFoldDB" id="A0A8J7HWV9"/>
<dbReference type="CDD" id="cd16414">
    <property type="entry name" value="dndB_like"/>
    <property type="match status" value="1"/>
</dbReference>
<dbReference type="Pfam" id="PF14072">
    <property type="entry name" value="DndB"/>
    <property type="match status" value="1"/>
</dbReference>
<organism evidence="1 2">
    <name type="scientific">Amazonocrinis nigriterrae CENA67</name>
    <dbReference type="NCBI Taxonomy" id="2794033"/>
    <lineage>
        <taxon>Bacteria</taxon>
        <taxon>Bacillati</taxon>
        <taxon>Cyanobacteriota</taxon>
        <taxon>Cyanophyceae</taxon>
        <taxon>Nostocales</taxon>
        <taxon>Nostocaceae</taxon>
        <taxon>Amazonocrinis</taxon>
        <taxon>Amazonocrinis nigriterrae</taxon>
    </lineage>
</organism>
<dbReference type="NCBIfam" id="TIGR03187">
    <property type="entry name" value="DGQHR"/>
    <property type="match status" value="1"/>
</dbReference>
<keyword evidence="2" id="KW-1185">Reference proteome</keyword>
<evidence type="ECO:0000313" key="1">
    <source>
        <dbReference type="EMBL" id="MBH8565785.1"/>
    </source>
</evidence>
<proteinExistence type="predicted"/>
<name>A0A8J7HWV9_9NOST</name>
<dbReference type="InterPro" id="IPR017601">
    <property type="entry name" value="DGQHR-contain_dom"/>
</dbReference>
<dbReference type="InterPro" id="IPR017642">
    <property type="entry name" value="DNA_S_mod_DndB"/>
</dbReference>
<comment type="caution">
    <text evidence="1">The sequence shown here is derived from an EMBL/GenBank/DDBJ whole genome shotgun (WGS) entry which is preliminary data.</text>
</comment>